<comment type="caution">
    <text evidence="2">The sequence shown here is derived from an EMBL/GenBank/DDBJ whole genome shotgun (WGS) entry which is preliminary data.</text>
</comment>
<name>A0A3R9EBL5_9BACI</name>
<dbReference type="Proteomes" id="UP000279911">
    <property type="component" value="Unassembled WGS sequence"/>
</dbReference>
<dbReference type="OrthoDB" id="2964295at2"/>
<evidence type="ECO:0000313" key="3">
    <source>
        <dbReference type="Proteomes" id="UP000279911"/>
    </source>
</evidence>
<sequence>MNLEQLKQHYKEFDQWILSLKGLAENEWQKPVSEGKWSIAAVVAHLLFWDRYSLEERFPFFKEGAELPSYPDFQGVNDRAREYADTAGKEQILDELIEIRQKFHEMLEGLEEENLNVSFKIGKHGISIGQYFEDFAYHDLHHQKQVDQALGRTLVK</sequence>
<feature type="domain" description="DinB-like" evidence="1">
    <location>
        <begin position="5"/>
        <end position="146"/>
    </location>
</feature>
<reference evidence="3" key="1">
    <citation type="submission" date="2018-12" db="EMBL/GenBank/DDBJ databases">
        <title>Bacillus chawlae sp. nov., Bacillus glennii sp. nov., and Bacillus saganii sp. nov. Isolated from the Vehicle Assembly Building at Kennedy Space Center where the Viking Spacecraft were Assembled.</title>
        <authorList>
            <person name="Seuylemezian A."/>
            <person name="Vaishampayan P."/>
        </authorList>
    </citation>
    <scope>NUCLEOTIDE SEQUENCE [LARGE SCALE GENOMIC DNA]</scope>
    <source>
        <strain evidence="3">DSM 13966</strain>
    </source>
</reference>
<dbReference type="EMBL" id="RSFW01000009">
    <property type="protein sequence ID" value="RSD28204.1"/>
    <property type="molecule type" value="Genomic_DNA"/>
</dbReference>
<dbReference type="Pfam" id="PF12867">
    <property type="entry name" value="DinB_2"/>
    <property type="match status" value="1"/>
</dbReference>
<dbReference type="AlphaFoldDB" id="A0A3R9EBL5"/>
<evidence type="ECO:0000259" key="1">
    <source>
        <dbReference type="Pfam" id="PF12867"/>
    </source>
</evidence>
<proteinExistence type="predicted"/>
<dbReference type="RefSeq" id="WP_125479290.1">
    <property type="nucleotide sequence ID" value="NZ_RSFW01000009.1"/>
</dbReference>
<evidence type="ECO:0000313" key="2">
    <source>
        <dbReference type="EMBL" id="RSD28204.1"/>
    </source>
</evidence>
<gene>
    <name evidence="2" type="ORF">EJA10_07055</name>
</gene>
<dbReference type="InterPro" id="IPR034660">
    <property type="entry name" value="DinB/YfiT-like"/>
</dbReference>
<dbReference type="SUPFAM" id="SSF109854">
    <property type="entry name" value="DinB/YfiT-like putative metalloenzymes"/>
    <property type="match status" value="1"/>
</dbReference>
<organism evidence="2 3">
    <name type="scientific">Mesobacillus subterraneus</name>
    <dbReference type="NCBI Taxonomy" id="285983"/>
    <lineage>
        <taxon>Bacteria</taxon>
        <taxon>Bacillati</taxon>
        <taxon>Bacillota</taxon>
        <taxon>Bacilli</taxon>
        <taxon>Bacillales</taxon>
        <taxon>Bacillaceae</taxon>
        <taxon>Mesobacillus</taxon>
    </lineage>
</organism>
<dbReference type="Gene3D" id="1.20.120.450">
    <property type="entry name" value="dinb family like domain"/>
    <property type="match status" value="1"/>
</dbReference>
<accession>A0A3R9EBL5</accession>
<dbReference type="InterPro" id="IPR024775">
    <property type="entry name" value="DinB-like"/>
</dbReference>
<protein>
    <submittedName>
        <fullName evidence="2">DinB family protein</fullName>
    </submittedName>
</protein>